<organism evidence="1 2">
    <name type="scientific">Aspergillus uvarum CBS 121591</name>
    <dbReference type="NCBI Taxonomy" id="1448315"/>
    <lineage>
        <taxon>Eukaryota</taxon>
        <taxon>Fungi</taxon>
        <taxon>Dikarya</taxon>
        <taxon>Ascomycota</taxon>
        <taxon>Pezizomycotina</taxon>
        <taxon>Eurotiomycetes</taxon>
        <taxon>Eurotiomycetidae</taxon>
        <taxon>Eurotiales</taxon>
        <taxon>Aspergillaceae</taxon>
        <taxon>Aspergillus</taxon>
        <taxon>Aspergillus subgen. Circumdati</taxon>
    </lineage>
</organism>
<dbReference type="OrthoDB" id="4802432at2759"/>
<dbReference type="EMBL" id="KZ821749">
    <property type="protein sequence ID" value="PYH76879.1"/>
    <property type="molecule type" value="Genomic_DNA"/>
</dbReference>
<dbReference type="AlphaFoldDB" id="A0A319BZF5"/>
<dbReference type="STRING" id="1448315.A0A319BZF5"/>
<gene>
    <name evidence="1" type="ORF">BO82DRAFT_406708</name>
</gene>
<evidence type="ECO:0000313" key="1">
    <source>
        <dbReference type="EMBL" id="PYH76879.1"/>
    </source>
</evidence>
<dbReference type="Proteomes" id="UP000248340">
    <property type="component" value="Unassembled WGS sequence"/>
</dbReference>
<dbReference type="RefSeq" id="XP_025487079.1">
    <property type="nucleotide sequence ID" value="XM_025639583.1"/>
</dbReference>
<keyword evidence="2" id="KW-1185">Reference proteome</keyword>
<protein>
    <submittedName>
        <fullName evidence="1">Uncharacterized protein</fullName>
    </submittedName>
</protein>
<reference evidence="1 2" key="1">
    <citation type="submission" date="2016-12" db="EMBL/GenBank/DDBJ databases">
        <title>The genomes of Aspergillus section Nigri reveals drivers in fungal speciation.</title>
        <authorList>
            <consortium name="DOE Joint Genome Institute"/>
            <person name="Vesth T.C."/>
            <person name="Nybo J."/>
            <person name="Theobald S."/>
            <person name="Brandl J."/>
            <person name="Frisvad J.C."/>
            <person name="Nielsen K.F."/>
            <person name="Lyhne E.K."/>
            <person name="Kogle M.E."/>
            <person name="Kuo A."/>
            <person name="Riley R."/>
            <person name="Clum A."/>
            <person name="Nolan M."/>
            <person name="Lipzen A."/>
            <person name="Salamov A."/>
            <person name="Henrissat B."/>
            <person name="Wiebenga A."/>
            <person name="De Vries R.P."/>
            <person name="Grigoriev I.V."/>
            <person name="Mortensen U.H."/>
            <person name="Andersen M.R."/>
            <person name="Baker S.E."/>
        </authorList>
    </citation>
    <scope>NUCLEOTIDE SEQUENCE [LARGE SCALE GENOMIC DNA]</scope>
    <source>
        <strain evidence="1 2">CBS 121591</strain>
    </source>
</reference>
<proteinExistence type="predicted"/>
<sequence length="294" mass="33467">MNSTILGQEEMLEPYTDAYIFIEQDTWDFQDGDTLAVPLYRASFGDSDPSILPVVACINRLCFIEDCGDPVFHLAPDIWVGAAMQIARKCSIMSTLCLSMEEPLAEGIKSLPATLRDFKLFHLFEYPWKYVIPGFRLLGSDHDMLSLHLRNLSVNLRHLYLDMVSLAADFLFPLDEQGNPLPESFSLYWPQLEALTLCVPPVLPTWVTLPLPERQAELDMIENWTDIIHDEDEGNGKRELLDTEHFQRVLISLGHAARRMPKLTSLNYAIEGNPDFDLLVEFHPLRMCTAALVL</sequence>
<accession>A0A319BZF5</accession>
<dbReference type="VEuPathDB" id="FungiDB:BO82DRAFT_406708"/>
<name>A0A319BZF5_9EURO</name>
<evidence type="ECO:0000313" key="2">
    <source>
        <dbReference type="Proteomes" id="UP000248340"/>
    </source>
</evidence>
<dbReference type="GeneID" id="37142325"/>